<evidence type="ECO:0000313" key="2">
    <source>
        <dbReference type="Proteomes" id="UP000198531"/>
    </source>
</evidence>
<name>A0A1I6GIP8_9EURY</name>
<reference evidence="2" key="1">
    <citation type="submission" date="2016-10" db="EMBL/GenBank/DDBJ databases">
        <authorList>
            <person name="Varghese N."/>
            <person name="Submissions S."/>
        </authorList>
    </citation>
    <scope>NUCLEOTIDE SEQUENCE [LARGE SCALE GENOMIC DNA]</scope>
    <source>
        <strain evidence="2">CGMCC 1.7736</strain>
    </source>
</reference>
<dbReference type="EMBL" id="FOYT01000001">
    <property type="protein sequence ID" value="SFR42050.1"/>
    <property type="molecule type" value="Genomic_DNA"/>
</dbReference>
<keyword evidence="2" id="KW-1185">Reference proteome</keyword>
<dbReference type="STRING" id="553469.SAMN04487947_1217"/>
<dbReference type="RefSeq" id="WP_089805535.1">
    <property type="nucleotide sequence ID" value="NZ_FOYT01000001.1"/>
</dbReference>
<organism evidence="1 2">
    <name type="scientific">Halogeometricum rufum</name>
    <dbReference type="NCBI Taxonomy" id="553469"/>
    <lineage>
        <taxon>Archaea</taxon>
        <taxon>Methanobacteriati</taxon>
        <taxon>Methanobacteriota</taxon>
        <taxon>Stenosarchaea group</taxon>
        <taxon>Halobacteria</taxon>
        <taxon>Halobacteriales</taxon>
        <taxon>Haloferacaceae</taxon>
        <taxon>Halogeometricum</taxon>
    </lineage>
</organism>
<gene>
    <name evidence="1" type="ORF">SAMN04487947_1217</name>
</gene>
<dbReference type="Proteomes" id="UP000198531">
    <property type="component" value="Unassembled WGS sequence"/>
</dbReference>
<proteinExistence type="predicted"/>
<sequence>MTLQVRNFDGAVGLDTVQLLQRAVGTGVTSGCAASLTSSSTDITVDVASGEVAVENTTVAVSSATVTLADGDAQYPRKDVIVADSTGVLHVVEGTPREAKANGILADTATDRQTYQPEPPDLSDLSDVSGASAWTEVAPIAEVWVPAGTTASSEMDDSTVTYVSDRRVRPWPDATLTSADEGDGNGLDADTVDGYEGSDLAALAESESVTGAWTFDSDVTITQDTAVDLSAGGELTLAAADDGANGQVTLDTGSGTNYFSLARVLDDGGKNTITLEINRALGHVWGAYDKTANDWLLRIYDDGTMSLGAAGTTGQEAMVRTDQDLAAEAIAEPDADSFSIEANDDYEQPVFVPDGKTLTVYAWGLRLDDGSTDSGIVLELNDPSGTTQASIDASVAPNYTENESGVASYSNSTGSPKVAHLRLANTTGTDYTPSDEGGNGIGVERTVAYRVN</sequence>
<protein>
    <submittedName>
        <fullName evidence="1">Uncharacterized protein</fullName>
    </submittedName>
</protein>
<evidence type="ECO:0000313" key="1">
    <source>
        <dbReference type="EMBL" id="SFR42050.1"/>
    </source>
</evidence>
<accession>A0A1I6GIP8</accession>
<dbReference type="AlphaFoldDB" id="A0A1I6GIP8"/>